<dbReference type="PANTHER" id="PTHR15315">
    <property type="entry name" value="RING FINGER PROTEIN 41, 151"/>
    <property type="match status" value="1"/>
</dbReference>
<reference evidence="7 8" key="1">
    <citation type="journal article" date="2012" name="Genome Biol.">
        <title>Genome and low-iron response of an oceanic diatom adapted to chronic iron limitation.</title>
        <authorList>
            <person name="Lommer M."/>
            <person name="Specht M."/>
            <person name="Roy A.S."/>
            <person name="Kraemer L."/>
            <person name="Andreson R."/>
            <person name="Gutowska M.A."/>
            <person name="Wolf J."/>
            <person name="Bergner S.V."/>
            <person name="Schilhabel M.B."/>
            <person name="Klostermeier U.C."/>
            <person name="Beiko R.G."/>
            <person name="Rosenstiel P."/>
            <person name="Hippler M."/>
            <person name="Laroche J."/>
        </authorList>
    </citation>
    <scope>NUCLEOTIDE SEQUENCE [LARGE SCALE GENOMIC DNA]</scope>
    <source>
        <strain evidence="7 8">CCMP1005</strain>
    </source>
</reference>
<evidence type="ECO:0000313" key="8">
    <source>
        <dbReference type="Proteomes" id="UP000266841"/>
    </source>
</evidence>
<feature type="region of interest" description="Disordered" evidence="5">
    <location>
        <begin position="352"/>
        <end position="377"/>
    </location>
</feature>
<dbReference type="Proteomes" id="UP000266841">
    <property type="component" value="Unassembled WGS sequence"/>
</dbReference>
<feature type="domain" description="RING-type" evidence="6">
    <location>
        <begin position="9"/>
        <end position="79"/>
    </location>
</feature>
<dbReference type="Gene3D" id="3.30.40.10">
    <property type="entry name" value="Zinc/RING finger domain, C3HC4 (zinc finger)"/>
    <property type="match status" value="1"/>
</dbReference>
<evidence type="ECO:0000256" key="4">
    <source>
        <dbReference type="PROSITE-ProRule" id="PRU00175"/>
    </source>
</evidence>
<name>K0RN73_THAOC</name>
<evidence type="ECO:0000256" key="5">
    <source>
        <dbReference type="SAM" id="MobiDB-lite"/>
    </source>
</evidence>
<evidence type="ECO:0000259" key="6">
    <source>
        <dbReference type="PROSITE" id="PS50089"/>
    </source>
</evidence>
<feature type="compositionally biased region" description="Basic and acidic residues" evidence="5">
    <location>
        <begin position="352"/>
        <end position="366"/>
    </location>
</feature>
<feature type="compositionally biased region" description="Basic residues" evidence="5">
    <location>
        <begin position="367"/>
        <end position="377"/>
    </location>
</feature>
<sequence length="462" mass="52161">MDGGVKNECGICFGEWTNPVKLPCGHTFCSDCLSGWKSRYAYDLIDDGRPDGNPRYAGDGIGAISGAKERRRKRCPLCRGIIPPSQEQISEMKYCRALLEMHASDPSNSTYEDSLRKVKQFEAEYGEDWEGTMIEYDNAFVSLPEYVGRAVLENLRTVLQWLSKGNMKERINARNNSKEIRMLLTWGAELFLDGKHITSQKLKLGLCDRLSKYGYAAIGQLVLAELGGRRCEVVSAPNTRDDLVGKTCVAEEYIQKSGQYKVTMEFTNESLVLGAGDLKRRDRTPRDPGYYVECKSNRLIRRDFKSNEECRAFIACLDAGEEEPADADPGAEARAEQAAADLLAELGLGDLEEHSSSNASKKEKPTKMKKKKRGGKKKGRKLLNLILHLHCQLLDFKNQETAEDNGQGNSDMNLAFIVRFLTTKVSSMEWRILWNIPCFEPPAERRQVESKEQKENTFHKQD</sequence>
<dbReference type="OrthoDB" id="6270329at2759"/>
<dbReference type="InterPro" id="IPR013083">
    <property type="entry name" value="Znf_RING/FYVE/PHD"/>
</dbReference>
<dbReference type="eggNOG" id="ENOG502QSQ8">
    <property type="taxonomic scope" value="Eukaryota"/>
</dbReference>
<dbReference type="EMBL" id="AGNL01035614">
    <property type="protein sequence ID" value="EJK54590.1"/>
    <property type="molecule type" value="Genomic_DNA"/>
</dbReference>
<evidence type="ECO:0000313" key="7">
    <source>
        <dbReference type="EMBL" id="EJK54590.1"/>
    </source>
</evidence>
<dbReference type="InterPro" id="IPR017907">
    <property type="entry name" value="Znf_RING_CS"/>
</dbReference>
<keyword evidence="2 4" id="KW-0863">Zinc-finger</keyword>
<dbReference type="InterPro" id="IPR027370">
    <property type="entry name" value="Znf-RING_euk"/>
</dbReference>
<gene>
    <name evidence="7" type="ORF">THAOC_25767</name>
</gene>
<dbReference type="AlphaFoldDB" id="K0RN73"/>
<keyword evidence="3" id="KW-0862">Zinc</keyword>
<dbReference type="PROSITE" id="PS50089">
    <property type="entry name" value="ZF_RING_2"/>
    <property type="match status" value="1"/>
</dbReference>
<dbReference type="SUPFAM" id="SSF57850">
    <property type="entry name" value="RING/U-box"/>
    <property type="match status" value="1"/>
</dbReference>
<keyword evidence="8" id="KW-1185">Reference proteome</keyword>
<dbReference type="SMART" id="SM00184">
    <property type="entry name" value="RING"/>
    <property type="match status" value="1"/>
</dbReference>
<accession>K0RN73</accession>
<dbReference type="GO" id="GO:0008270">
    <property type="term" value="F:zinc ion binding"/>
    <property type="evidence" value="ECO:0007669"/>
    <property type="project" value="UniProtKB-KW"/>
</dbReference>
<dbReference type="Pfam" id="PF13445">
    <property type="entry name" value="zf-RING_UBOX"/>
    <property type="match status" value="1"/>
</dbReference>
<keyword evidence="1" id="KW-0479">Metal-binding</keyword>
<comment type="caution">
    <text evidence="7">The sequence shown here is derived from an EMBL/GenBank/DDBJ whole genome shotgun (WGS) entry which is preliminary data.</text>
</comment>
<dbReference type="PANTHER" id="PTHR15315:SF26">
    <property type="entry name" value="E3 UBIQUITIN-PROTEIN LIGASE NRDP1"/>
    <property type="match status" value="1"/>
</dbReference>
<dbReference type="PROSITE" id="PS00518">
    <property type="entry name" value="ZF_RING_1"/>
    <property type="match status" value="1"/>
</dbReference>
<evidence type="ECO:0000256" key="2">
    <source>
        <dbReference type="ARBA" id="ARBA00022771"/>
    </source>
</evidence>
<evidence type="ECO:0000256" key="1">
    <source>
        <dbReference type="ARBA" id="ARBA00022723"/>
    </source>
</evidence>
<dbReference type="InterPro" id="IPR001841">
    <property type="entry name" value="Znf_RING"/>
</dbReference>
<organism evidence="7 8">
    <name type="scientific">Thalassiosira oceanica</name>
    <name type="common">Marine diatom</name>
    <dbReference type="NCBI Taxonomy" id="159749"/>
    <lineage>
        <taxon>Eukaryota</taxon>
        <taxon>Sar</taxon>
        <taxon>Stramenopiles</taxon>
        <taxon>Ochrophyta</taxon>
        <taxon>Bacillariophyta</taxon>
        <taxon>Coscinodiscophyceae</taxon>
        <taxon>Thalassiosirophycidae</taxon>
        <taxon>Thalassiosirales</taxon>
        <taxon>Thalassiosiraceae</taxon>
        <taxon>Thalassiosira</taxon>
    </lineage>
</organism>
<evidence type="ECO:0000256" key="3">
    <source>
        <dbReference type="ARBA" id="ARBA00022833"/>
    </source>
</evidence>
<proteinExistence type="predicted"/>
<protein>
    <recommendedName>
        <fullName evidence="6">RING-type domain-containing protein</fullName>
    </recommendedName>
</protein>